<dbReference type="EMBL" id="JBANRG010000003">
    <property type="protein sequence ID" value="KAK7468402.1"/>
    <property type="molecule type" value="Genomic_DNA"/>
</dbReference>
<comment type="caution">
    <text evidence="2">The sequence shown here is derived from an EMBL/GenBank/DDBJ whole genome shotgun (WGS) entry which is preliminary data.</text>
</comment>
<sequence length="242" mass="27460">MSILTSPPENASNSKQLRPRRAKPKKPLSLEIITRILFQIDYQTREDLLWLWRTCHKVSPEFQHAVEHVFRFRLVSRMIVKIAVIDPKFRLKILYKFDSFPARFRCVNFETTGVLMKALLNHVLTEQISDLARSSPLSSSIAMSFPSSSQEPISRVSLYLATDSDLQSTIFLGFVSPRHLNRIILDAADASPFLAIGSLSSSLQPQAHPGSWEHTKQVLADCFNLEVEMEGEEDHEGPLLEA</sequence>
<name>A0ABR1JVJ9_9AGAR</name>
<feature type="region of interest" description="Disordered" evidence="1">
    <location>
        <begin position="1"/>
        <end position="23"/>
    </location>
</feature>
<evidence type="ECO:0000313" key="3">
    <source>
        <dbReference type="Proteomes" id="UP001498398"/>
    </source>
</evidence>
<keyword evidence="3" id="KW-1185">Reference proteome</keyword>
<protein>
    <recommendedName>
        <fullName evidence="4">F-box domain-containing protein</fullName>
    </recommendedName>
</protein>
<reference evidence="2 3" key="1">
    <citation type="submission" date="2024-01" db="EMBL/GenBank/DDBJ databases">
        <title>A draft genome for the cacao thread blight pathogen Marasmiellus scandens.</title>
        <authorList>
            <person name="Baruah I.K."/>
            <person name="Leung J."/>
            <person name="Bukari Y."/>
            <person name="Amoako-Attah I."/>
            <person name="Meinhardt L.W."/>
            <person name="Bailey B.A."/>
            <person name="Cohen S.P."/>
        </authorList>
    </citation>
    <scope>NUCLEOTIDE SEQUENCE [LARGE SCALE GENOMIC DNA]</scope>
    <source>
        <strain evidence="2 3">GH-19</strain>
    </source>
</reference>
<accession>A0ABR1JVJ9</accession>
<evidence type="ECO:0008006" key="4">
    <source>
        <dbReference type="Google" id="ProtNLM"/>
    </source>
</evidence>
<feature type="compositionally biased region" description="Polar residues" evidence="1">
    <location>
        <begin position="1"/>
        <end position="16"/>
    </location>
</feature>
<proteinExistence type="predicted"/>
<gene>
    <name evidence="2" type="ORF">VKT23_002917</name>
</gene>
<dbReference type="Proteomes" id="UP001498398">
    <property type="component" value="Unassembled WGS sequence"/>
</dbReference>
<evidence type="ECO:0000313" key="2">
    <source>
        <dbReference type="EMBL" id="KAK7468402.1"/>
    </source>
</evidence>
<evidence type="ECO:0000256" key="1">
    <source>
        <dbReference type="SAM" id="MobiDB-lite"/>
    </source>
</evidence>
<organism evidence="2 3">
    <name type="scientific">Marasmiellus scandens</name>
    <dbReference type="NCBI Taxonomy" id="2682957"/>
    <lineage>
        <taxon>Eukaryota</taxon>
        <taxon>Fungi</taxon>
        <taxon>Dikarya</taxon>
        <taxon>Basidiomycota</taxon>
        <taxon>Agaricomycotina</taxon>
        <taxon>Agaricomycetes</taxon>
        <taxon>Agaricomycetidae</taxon>
        <taxon>Agaricales</taxon>
        <taxon>Marasmiineae</taxon>
        <taxon>Omphalotaceae</taxon>
        <taxon>Marasmiellus</taxon>
    </lineage>
</organism>